<dbReference type="AlphaFoldDB" id="A0A3J5YUM8"/>
<dbReference type="Proteomes" id="UP000839618">
    <property type="component" value="Unassembled WGS sequence"/>
</dbReference>
<comment type="caution">
    <text evidence="2">The sequence shown here is derived from an EMBL/GenBank/DDBJ whole genome shotgun (WGS) entry which is preliminary data.</text>
</comment>
<dbReference type="Proteomes" id="UP000839515">
    <property type="component" value="Unassembled WGS sequence"/>
</dbReference>
<name>A0A3J5YUM8_SALER</name>
<dbReference type="EMBL" id="AAMGXV010000009">
    <property type="protein sequence ID" value="EDH2517492.1"/>
    <property type="molecule type" value="Genomic_DNA"/>
</dbReference>
<evidence type="ECO:0000313" key="2">
    <source>
        <dbReference type="EMBL" id="MIT90246.1"/>
    </source>
</evidence>
<reference evidence="1" key="2">
    <citation type="submission" date="2019-10" db="EMBL/GenBank/DDBJ databases">
        <authorList>
            <consortium name="PulseNet: The National Subtyping Network for Foodborne Disease Surveillance"/>
            <person name="Tarr C.L."/>
            <person name="Trees E."/>
            <person name="Katz L.S."/>
            <person name="Carleton-Romer H.A."/>
            <person name="Stroika S."/>
            <person name="Kucerova Z."/>
            <person name="Roache K.F."/>
            <person name="Sabol A.L."/>
            <person name="Besser J."/>
            <person name="Gerner-Smidt P."/>
        </authorList>
    </citation>
    <scope>NUCLEOTIDE SEQUENCE [LARGE SCALE GENOMIC DNA]</scope>
    <source>
        <strain evidence="1">PNUSAS109563</strain>
    </source>
</reference>
<organism evidence="2">
    <name type="scientific">Salmonella enterica</name>
    <name type="common">Salmonella choleraesuis</name>
    <dbReference type="NCBI Taxonomy" id="28901"/>
    <lineage>
        <taxon>Bacteria</taxon>
        <taxon>Pseudomonadati</taxon>
        <taxon>Pseudomonadota</taxon>
        <taxon>Gammaproteobacteria</taxon>
        <taxon>Enterobacterales</taxon>
        <taxon>Enterobacteriaceae</taxon>
        <taxon>Salmonella</taxon>
    </lineage>
</organism>
<proteinExistence type="predicted"/>
<gene>
    <name evidence="2" type="ORF">ATP91_07765</name>
    <name evidence="1" type="ORF">GC609_20020</name>
</gene>
<accession>A0A3J5YUM8</accession>
<reference evidence="2" key="1">
    <citation type="submission" date="2018-08" db="EMBL/GenBank/DDBJ databases">
        <authorList>
            <consortium name="GenomeTrakr network: Whole genome sequencing for foodborne pathogen traceback"/>
        </authorList>
    </citation>
    <scope>NUCLEOTIDE SEQUENCE [LARGE SCALE GENOMIC DNA]</scope>
    <source>
        <strain evidence="2">CFSAN034428</strain>
    </source>
</reference>
<protein>
    <submittedName>
        <fullName evidence="2">AsnC family protein</fullName>
    </submittedName>
</protein>
<dbReference type="EMBL" id="RSTU01000005">
    <property type="protein sequence ID" value="MIT90246.1"/>
    <property type="molecule type" value="Genomic_DNA"/>
</dbReference>
<sequence length="183" mass="20971">MMRLPSMGVPGRCPAHVRAWTTAEDEILMSLYATVTVDDIADRLNRTRHSVYARACLLRQYYPERMAYKAVPFSQQEDAFIRKHARAMTCQQMADNLGRCADSIRYRAGLIGASLAKCGDLLPRTRFPDSDVKLIRALRDDPHPRRLTFQEIGEKFDVSGARARNIYYHRRTAEDAILQELLP</sequence>
<evidence type="ECO:0000313" key="1">
    <source>
        <dbReference type="EMBL" id="EDH2517492.1"/>
    </source>
</evidence>